<dbReference type="Pfam" id="PF00578">
    <property type="entry name" value="AhpC-TSA"/>
    <property type="match status" value="1"/>
</dbReference>
<feature type="transmembrane region" description="Helical" evidence="7">
    <location>
        <begin position="44"/>
        <end position="73"/>
    </location>
</feature>
<dbReference type="CDD" id="cd07987">
    <property type="entry name" value="LPLAT_MGAT-like"/>
    <property type="match status" value="1"/>
</dbReference>
<dbReference type="Pfam" id="PF01553">
    <property type="entry name" value="Acyltransferase"/>
    <property type="match status" value="1"/>
</dbReference>
<proteinExistence type="inferred from homology"/>
<gene>
    <name evidence="9 11" type="ORF">CBG01664</name>
    <name evidence="9" type="ORF">CBG_01664</name>
</gene>
<dbReference type="WormBase" id="CBG01664">
    <property type="protein sequence ID" value="CBP49463"/>
    <property type="gene ID" value="WBGene00024867"/>
</dbReference>
<keyword evidence="3" id="KW-0560">Oxidoreductase</keyword>
<dbReference type="RefSeq" id="XP_002634111.1">
    <property type="nucleotide sequence ID" value="XM_002634065.1"/>
</dbReference>
<evidence type="ECO:0000259" key="8">
    <source>
        <dbReference type="PROSITE" id="PS51352"/>
    </source>
</evidence>
<evidence type="ECO:0000256" key="1">
    <source>
        <dbReference type="ARBA" id="ARBA00022559"/>
    </source>
</evidence>
<dbReference type="GeneID" id="8576106"/>
<protein>
    <submittedName>
        <fullName evidence="9">Protein CBG01664</fullName>
    </submittedName>
</protein>
<reference evidence="9 10" key="1">
    <citation type="journal article" date="2003" name="PLoS Biol.">
        <title>The genome sequence of Caenorhabditis briggsae: a platform for comparative genomics.</title>
        <authorList>
            <person name="Stein L.D."/>
            <person name="Bao Z."/>
            <person name="Blasiar D."/>
            <person name="Blumenthal T."/>
            <person name="Brent M.R."/>
            <person name="Chen N."/>
            <person name="Chinwalla A."/>
            <person name="Clarke L."/>
            <person name="Clee C."/>
            <person name="Coghlan A."/>
            <person name="Coulson A."/>
            <person name="D'Eustachio P."/>
            <person name="Fitch D.H."/>
            <person name="Fulton L.A."/>
            <person name="Fulton R.E."/>
            <person name="Griffiths-Jones S."/>
            <person name="Harris T.W."/>
            <person name="Hillier L.W."/>
            <person name="Kamath R."/>
            <person name="Kuwabara P.E."/>
            <person name="Mardis E.R."/>
            <person name="Marra M.A."/>
            <person name="Miner T.L."/>
            <person name="Minx P."/>
            <person name="Mullikin J.C."/>
            <person name="Plumb R.W."/>
            <person name="Rogers J."/>
            <person name="Schein J.E."/>
            <person name="Sohrmann M."/>
            <person name="Spieth J."/>
            <person name="Stajich J.E."/>
            <person name="Wei C."/>
            <person name="Willey D."/>
            <person name="Wilson R.K."/>
            <person name="Durbin R."/>
            <person name="Waterston R.H."/>
        </authorList>
    </citation>
    <scope>NUCLEOTIDE SEQUENCE [LARGE SCALE GENOMIC DNA]</scope>
    <source>
        <strain evidence="9 10">AF16</strain>
    </source>
</reference>
<dbReference type="InterPro" id="IPR013766">
    <property type="entry name" value="Thioredoxin_domain"/>
</dbReference>
<feature type="region of interest" description="Disordered" evidence="6">
    <location>
        <begin position="330"/>
        <end position="361"/>
    </location>
</feature>
<dbReference type="eggNOG" id="KOG0854">
    <property type="taxonomic scope" value="Eukaryota"/>
</dbReference>
<dbReference type="KEGG" id="cbr:CBG_01664"/>
<dbReference type="FunFam" id="3.40.30.10:FF:000011">
    <property type="entry name" value="Peroxiredoxin PRX1"/>
    <property type="match status" value="1"/>
</dbReference>
<dbReference type="PROSITE" id="PS51352">
    <property type="entry name" value="THIOREDOXIN_2"/>
    <property type="match status" value="1"/>
</dbReference>
<dbReference type="GO" id="GO:0016020">
    <property type="term" value="C:membrane"/>
    <property type="evidence" value="ECO:0000318"/>
    <property type="project" value="GO_Central"/>
</dbReference>
<dbReference type="Gene3D" id="3.40.30.10">
    <property type="entry name" value="Glutaredoxin"/>
    <property type="match status" value="1"/>
</dbReference>
<dbReference type="InterPro" id="IPR000866">
    <property type="entry name" value="AhpC/TSA"/>
</dbReference>
<evidence type="ECO:0000256" key="4">
    <source>
        <dbReference type="ARBA" id="ARBA00023284"/>
    </source>
</evidence>
<keyword evidence="1" id="KW-0575">Peroxidase</keyword>
<dbReference type="InterPro" id="IPR036249">
    <property type="entry name" value="Thioredoxin-like_sf"/>
</dbReference>
<dbReference type="Pfam" id="PF10417">
    <property type="entry name" value="1-cysPrx_C"/>
    <property type="match status" value="1"/>
</dbReference>
<dbReference type="InParanoid" id="A8WR48"/>
<feature type="domain" description="Thioredoxin" evidence="8">
    <location>
        <begin position="428"/>
        <end position="595"/>
    </location>
</feature>
<dbReference type="InterPro" id="IPR002123">
    <property type="entry name" value="Plipid/glycerol_acylTrfase"/>
</dbReference>
<reference evidence="9 10" key="2">
    <citation type="journal article" date="2011" name="PLoS Genet.">
        <title>Caenorhabditis briggsae recombinant inbred line genotypes reveal inter-strain incompatibility and the evolution of recombination.</title>
        <authorList>
            <person name="Ross J.A."/>
            <person name="Koboldt D.C."/>
            <person name="Staisch J.E."/>
            <person name="Chamberlin H.M."/>
            <person name="Gupta B.P."/>
            <person name="Miller R.D."/>
            <person name="Baird S.E."/>
            <person name="Haag E.S."/>
        </authorList>
    </citation>
    <scope>NUCLEOTIDE SEQUENCE [LARGE SCALE GENOMIC DNA]</scope>
    <source>
        <strain evidence="9 10">AF16</strain>
    </source>
</reference>
<sequence>MAISEWIQALQDVAWPGFLQPHVEVLLLWITWAVDYIDLDYLEYLLWLLLPFFILFIFPIFLVLFIYGCVIFVHIYGHRHQIREAYHTSYWEGARVAIASFWDGVGNVWHGYELKGIENVPDEGSALFIYYHGCLPLDVYYLISKLVIHKNRSLHCVGDKFIFKIPGWRPLCKLFSITAGTVEECTEELKEGNLLCIAPGGVREALFSDPNVYDILWGKRLGFAKVIIGSKTPVIPMFTENCRESFRTPEWGRSFFRWIYEKTKIPLCPIYGGFPVKMITHLGKPIYFDFDTVTPEEVRKTVKREIRSMIKEHQRLPGSVWQGIAQRWSAPSKKKTDEPEQAELLQRNGAGTTSPTSDSEDVVVLRRERSGIDNDDAEIDEFLDNFILTDSLQMRLWCCLGNQNLFFYAIIVRFFKSLFCFISTRFTMKLGDTVPNFTFDTDLRKDQSLHSYIGDNWLMLFSHPADFTPVCTTELAELVKLAPEFSMRHVEILAISIDSSETHRAWAKDINAVVKGCLSVGHHLPFEIIADTDRSICTELGMIDPDEVNSQGICLSARAVMLFGPDRKLKSKILYPATFGRNFVEILRMVDGVQLGSKAPVATPANWTSGKNVIAQPSLSQERVVEELCGGDPDKCKIVPLPSGKRYLRVIEGDAYLKS</sequence>
<dbReference type="GO" id="GO:0051920">
    <property type="term" value="F:peroxiredoxin activity"/>
    <property type="evidence" value="ECO:0007669"/>
    <property type="project" value="InterPro"/>
</dbReference>
<dbReference type="CTD" id="8576106"/>
<keyword evidence="7" id="KW-0472">Membrane</keyword>
<keyword evidence="7" id="KW-0812">Transmembrane</keyword>
<name>A8WR48_CAEBR</name>
<dbReference type="AlphaFoldDB" id="A8WR48"/>
<evidence type="ECO:0000256" key="6">
    <source>
        <dbReference type="SAM" id="MobiDB-lite"/>
    </source>
</evidence>
<evidence type="ECO:0000313" key="10">
    <source>
        <dbReference type="Proteomes" id="UP000008549"/>
    </source>
</evidence>
<feature type="transmembrane region" description="Helical" evidence="7">
    <location>
        <begin position="405"/>
        <end position="426"/>
    </location>
</feature>
<dbReference type="EMBL" id="HE601298">
    <property type="protein sequence ID" value="CAP22956.1"/>
    <property type="molecule type" value="Genomic_DNA"/>
</dbReference>
<organism evidence="9 10">
    <name type="scientific">Caenorhabditis briggsae</name>
    <dbReference type="NCBI Taxonomy" id="6238"/>
    <lineage>
        <taxon>Eukaryota</taxon>
        <taxon>Metazoa</taxon>
        <taxon>Ecdysozoa</taxon>
        <taxon>Nematoda</taxon>
        <taxon>Chromadorea</taxon>
        <taxon>Rhabditida</taxon>
        <taxon>Rhabditina</taxon>
        <taxon>Rhabditomorpha</taxon>
        <taxon>Rhabditoidea</taxon>
        <taxon>Rhabditidae</taxon>
        <taxon>Peloderinae</taxon>
        <taxon>Caenorhabditis</taxon>
    </lineage>
</organism>
<dbReference type="eggNOG" id="KOG4321">
    <property type="taxonomic scope" value="Eukaryota"/>
</dbReference>
<dbReference type="FunFam" id="3.30.1020.10:FF:000005">
    <property type="entry name" value="Thiol-specific antioxidant protein"/>
    <property type="match status" value="1"/>
</dbReference>
<dbReference type="PANTHER" id="PTHR22753">
    <property type="entry name" value="TRANSMEMBRANE PROTEIN 68"/>
    <property type="match status" value="1"/>
</dbReference>
<keyword evidence="7" id="KW-1133">Transmembrane helix</keyword>
<dbReference type="Proteomes" id="UP000008549">
    <property type="component" value="Unassembled WGS sequence"/>
</dbReference>
<dbReference type="HOGENOM" id="CLU_416338_0_0_1"/>
<evidence type="ECO:0000256" key="3">
    <source>
        <dbReference type="ARBA" id="ARBA00023002"/>
    </source>
</evidence>
<comment type="similarity">
    <text evidence="5">Belongs to the peroxiredoxin family. Prx6 subfamily.</text>
</comment>
<evidence type="ECO:0000256" key="5">
    <source>
        <dbReference type="ARBA" id="ARBA00025719"/>
    </source>
</evidence>
<evidence type="ECO:0000313" key="11">
    <source>
        <dbReference type="WormBase" id="CBG01664"/>
    </source>
</evidence>
<evidence type="ECO:0000256" key="7">
    <source>
        <dbReference type="SAM" id="Phobius"/>
    </source>
</evidence>
<evidence type="ECO:0000313" key="9">
    <source>
        <dbReference type="EMBL" id="CAP22956.1"/>
    </source>
</evidence>
<keyword evidence="2" id="KW-0049">Antioxidant</keyword>
<dbReference type="InterPro" id="IPR019479">
    <property type="entry name" value="Peroxiredoxin_C"/>
</dbReference>
<evidence type="ECO:0000256" key="2">
    <source>
        <dbReference type="ARBA" id="ARBA00022862"/>
    </source>
</evidence>
<accession>A8WR48</accession>
<dbReference type="SUPFAM" id="SSF69593">
    <property type="entry name" value="Glycerol-3-phosphate (1)-acyltransferase"/>
    <property type="match status" value="1"/>
</dbReference>
<dbReference type="Gene3D" id="3.30.1020.10">
    <property type="entry name" value="Antioxidant, Horf6, Chain A, domain2"/>
    <property type="match status" value="1"/>
</dbReference>
<dbReference type="GO" id="GO:0016746">
    <property type="term" value="F:acyltransferase activity"/>
    <property type="evidence" value="ECO:0007669"/>
    <property type="project" value="InterPro"/>
</dbReference>
<keyword evidence="4" id="KW-0676">Redox-active center</keyword>
<keyword evidence="10" id="KW-1185">Reference proteome</keyword>
<dbReference type="STRING" id="6238.A8WR48"/>
<dbReference type="PANTHER" id="PTHR22753:SF14">
    <property type="entry name" value="MONOACYLGLYCEROL_DIACYLGLYCEROL O-ACYLTRANSFERASE"/>
    <property type="match status" value="1"/>
</dbReference>
<dbReference type="FunCoup" id="A8WR48">
    <property type="interactions" value="2834"/>
</dbReference>
<dbReference type="SUPFAM" id="SSF52833">
    <property type="entry name" value="Thioredoxin-like"/>
    <property type="match status" value="1"/>
</dbReference>